<organism evidence="2">
    <name type="scientific">Sesamum radiatum</name>
    <name type="common">Black benniseed</name>
    <dbReference type="NCBI Taxonomy" id="300843"/>
    <lineage>
        <taxon>Eukaryota</taxon>
        <taxon>Viridiplantae</taxon>
        <taxon>Streptophyta</taxon>
        <taxon>Embryophyta</taxon>
        <taxon>Tracheophyta</taxon>
        <taxon>Spermatophyta</taxon>
        <taxon>Magnoliopsida</taxon>
        <taxon>eudicotyledons</taxon>
        <taxon>Gunneridae</taxon>
        <taxon>Pentapetalae</taxon>
        <taxon>asterids</taxon>
        <taxon>lamiids</taxon>
        <taxon>Lamiales</taxon>
        <taxon>Pedaliaceae</taxon>
        <taxon>Sesamum</taxon>
    </lineage>
</organism>
<proteinExistence type="predicted"/>
<sequence length="301" mass="33964">MNFKEELNPVGHGSVHDEFYEIAPVLLGHALETAAKLLNIAPSKTVPQPPYEIWHGKPASNKYLRVWGSPTYIKRLVGGKLDSRCSLCSRRDEVLIEESSEELQHDSTTSLSLRFTLMTHPKASGPYGVNGSTNISLELTGRSRPSRPGSWRKDILSDLGSTLRKPFSCGHGQDHSDTACHSSMNDYEIWQMEVKTAFLNSFVEEEIYMDQPEGSTTVGEERKVYRLQRSIYGLKQAFRSWNTRFDEVIQGYDFIKNDYDPCICKKISGSSIAYLVLYVDDILLIGNDVKMLGDIKAWLST</sequence>
<gene>
    <name evidence="2" type="ORF">Sradi_1531100</name>
</gene>
<comment type="caution">
    <text evidence="2">The sequence shown here is derived from an EMBL/GenBank/DDBJ whole genome shotgun (WGS) entry which is preliminary data.</text>
</comment>
<dbReference type="AlphaFoldDB" id="A0AAW2U8Z9"/>
<dbReference type="SUPFAM" id="SSF56672">
    <property type="entry name" value="DNA/RNA polymerases"/>
    <property type="match status" value="1"/>
</dbReference>
<dbReference type="Pfam" id="PF07727">
    <property type="entry name" value="RVT_2"/>
    <property type="match status" value="1"/>
</dbReference>
<reference evidence="2" key="1">
    <citation type="submission" date="2020-06" db="EMBL/GenBank/DDBJ databases">
        <authorList>
            <person name="Li T."/>
            <person name="Hu X."/>
            <person name="Zhang T."/>
            <person name="Song X."/>
            <person name="Zhang H."/>
            <person name="Dai N."/>
            <person name="Sheng W."/>
            <person name="Hou X."/>
            <person name="Wei L."/>
        </authorList>
    </citation>
    <scope>NUCLEOTIDE SEQUENCE</scope>
    <source>
        <strain evidence="2">G02</strain>
        <tissue evidence="2">Leaf</tissue>
    </source>
</reference>
<dbReference type="InterPro" id="IPR013103">
    <property type="entry name" value="RVT_2"/>
</dbReference>
<dbReference type="EMBL" id="JACGWJ010000006">
    <property type="protein sequence ID" value="KAL0413294.1"/>
    <property type="molecule type" value="Genomic_DNA"/>
</dbReference>
<name>A0AAW2U8Z9_SESRA</name>
<feature type="domain" description="Reverse transcriptase Ty1/copia-type" evidence="1">
    <location>
        <begin position="183"/>
        <end position="299"/>
    </location>
</feature>
<protein>
    <submittedName>
        <fullName evidence="2">Retrovirus-related Pol polyprotein from transposon TNT 1-94</fullName>
    </submittedName>
</protein>
<reference evidence="2" key="2">
    <citation type="journal article" date="2024" name="Plant">
        <title>Genomic evolution and insights into agronomic trait innovations of Sesamum species.</title>
        <authorList>
            <person name="Miao H."/>
            <person name="Wang L."/>
            <person name="Qu L."/>
            <person name="Liu H."/>
            <person name="Sun Y."/>
            <person name="Le M."/>
            <person name="Wang Q."/>
            <person name="Wei S."/>
            <person name="Zheng Y."/>
            <person name="Lin W."/>
            <person name="Duan Y."/>
            <person name="Cao H."/>
            <person name="Xiong S."/>
            <person name="Wang X."/>
            <person name="Wei L."/>
            <person name="Li C."/>
            <person name="Ma Q."/>
            <person name="Ju M."/>
            <person name="Zhao R."/>
            <person name="Li G."/>
            <person name="Mu C."/>
            <person name="Tian Q."/>
            <person name="Mei H."/>
            <person name="Zhang T."/>
            <person name="Gao T."/>
            <person name="Zhang H."/>
        </authorList>
    </citation>
    <scope>NUCLEOTIDE SEQUENCE</scope>
    <source>
        <strain evidence="2">G02</strain>
    </source>
</reference>
<evidence type="ECO:0000313" key="2">
    <source>
        <dbReference type="EMBL" id="KAL0413294.1"/>
    </source>
</evidence>
<dbReference type="InterPro" id="IPR043502">
    <property type="entry name" value="DNA/RNA_pol_sf"/>
</dbReference>
<evidence type="ECO:0000259" key="1">
    <source>
        <dbReference type="Pfam" id="PF07727"/>
    </source>
</evidence>
<accession>A0AAW2U8Z9</accession>